<organism evidence="1">
    <name type="scientific">viral metagenome</name>
    <dbReference type="NCBI Taxonomy" id="1070528"/>
    <lineage>
        <taxon>unclassified sequences</taxon>
        <taxon>metagenomes</taxon>
        <taxon>organismal metagenomes</taxon>
    </lineage>
</organism>
<protein>
    <submittedName>
        <fullName evidence="1">Uncharacterized protein</fullName>
    </submittedName>
</protein>
<dbReference type="EMBL" id="MN739811">
    <property type="protein sequence ID" value="QHT27120.1"/>
    <property type="molecule type" value="Genomic_DNA"/>
</dbReference>
<accession>A0A6C0EFB9</accession>
<name>A0A6C0EFB9_9ZZZZ</name>
<dbReference type="AlphaFoldDB" id="A0A6C0EFB9"/>
<proteinExistence type="predicted"/>
<sequence length="197" mass="23742">MNKRIIDNNKEIISLKSNNSILHPLTCDWMNAENDICLTKYTYNQKNKTFNYYSNYKCKNNINIDEYKNKLYIPPLGIGSDILLKIYEINSEDSLIDWIENNLDTTNILTVNRILNCWIINNLEILKDHHDILIKIYINLIMNYSNKNIIKLIENNKINLNKETKYFIDYWINKYNNNNFKFNLLEDYTNYINKKYL</sequence>
<evidence type="ECO:0000313" key="1">
    <source>
        <dbReference type="EMBL" id="QHT27120.1"/>
    </source>
</evidence>
<reference evidence="1" key="1">
    <citation type="journal article" date="2020" name="Nature">
        <title>Giant virus diversity and host interactions through global metagenomics.</title>
        <authorList>
            <person name="Schulz F."/>
            <person name="Roux S."/>
            <person name="Paez-Espino D."/>
            <person name="Jungbluth S."/>
            <person name="Walsh D.A."/>
            <person name="Denef V.J."/>
            <person name="McMahon K.D."/>
            <person name="Konstantinidis K.T."/>
            <person name="Eloe-Fadrosh E.A."/>
            <person name="Kyrpides N.C."/>
            <person name="Woyke T."/>
        </authorList>
    </citation>
    <scope>NUCLEOTIDE SEQUENCE</scope>
    <source>
        <strain evidence="1">GVMAG-M-3300023179-2</strain>
    </source>
</reference>